<gene>
    <name evidence="2" type="ORF">BANT10_01118</name>
</gene>
<dbReference type="AlphaFoldDB" id="A0A2H1INH9"/>
<feature type="region of interest" description="Disordered" evidence="1">
    <location>
        <begin position="23"/>
        <end position="45"/>
    </location>
</feature>
<dbReference type="RefSeq" id="WP_101642283.1">
    <property type="nucleotide sequence ID" value="NZ_FXZE01000003.1"/>
</dbReference>
<dbReference type="EMBL" id="FXZE01000003">
    <property type="protein sequence ID" value="SMX76660.1"/>
    <property type="molecule type" value="Genomic_DNA"/>
</dbReference>
<keyword evidence="3" id="KW-1185">Reference proteome</keyword>
<sequence>MNEDQHERLRGHRIRTTLKRVPGILADLEPTPKRGSGAGTSEPKLPISETVLEASQVLRNVLVSWARITMEERHVPPPTEDTVPALVAYLTYHSEWLGRHPVGEEAEDEIADAIANLERLTDQPSATVFAGKCPECGGAIYGKEGRDAATCTTRDEHDEVCGTIVNVDEGRAQLLAQAASMFASAADIAAILPVEAATVRKWGSRGHLGGYCDVVTREGRWLIESVMERIEDGDRMAA</sequence>
<evidence type="ECO:0000256" key="1">
    <source>
        <dbReference type="SAM" id="MobiDB-lite"/>
    </source>
</evidence>
<proteinExistence type="predicted"/>
<dbReference type="Proteomes" id="UP000234342">
    <property type="component" value="Unassembled WGS sequence"/>
</dbReference>
<name>A0A2H1INH9_9MICO</name>
<reference evidence="3" key="1">
    <citation type="submission" date="2017-03" db="EMBL/GenBank/DDBJ databases">
        <authorList>
            <person name="Monnet C."/>
        </authorList>
    </citation>
    <scope>NUCLEOTIDE SEQUENCE [LARGE SCALE GENOMIC DNA]</scope>
    <source>
        <strain evidence="3">P10</strain>
    </source>
</reference>
<evidence type="ECO:0000313" key="3">
    <source>
        <dbReference type="Proteomes" id="UP000234342"/>
    </source>
</evidence>
<protein>
    <submittedName>
        <fullName evidence="2">Uncharacterized protein</fullName>
    </submittedName>
</protein>
<organism evidence="2 3">
    <name type="scientific">Brevibacterium antiquum</name>
    <dbReference type="NCBI Taxonomy" id="234835"/>
    <lineage>
        <taxon>Bacteria</taxon>
        <taxon>Bacillati</taxon>
        <taxon>Actinomycetota</taxon>
        <taxon>Actinomycetes</taxon>
        <taxon>Micrococcales</taxon>
        <taxon>Brevibacteriaceae</taxon>
        <taxon>Brevibacterium</taxon>
    </lineage>
</organism>
<evidence type="ECO:0000313" key="2">
    <source>
        <dbReference type="EMBL" id="SMX76660.1"/>
    </source>
</evidence>
<accession>A0A2H1INH9</accession>